<sequence length="430" mass="46899">MPTLTCLDAASYPHILDGVLAYAQYPALLLLRRVSWSTKRKADACLATHVILHMPDFGPPVSTGERYLREYDPIYCCDRVRSLTVLSCAPGVHPQAPSVAPPLRNTGPSVLSPGAAGEAYTARFPRPLLPPASRLPGLMSWRDVATPEQEMRAQRGLRAGMVMDVCVLDSRRRARKTALERCLRAIEGVRIVDVPALEAAHLSRGAGFGAIDLLAVIKPNIVRFHSAWGPGPDRWDFFPTAQRRVLFAPLLRVDGGRWFVPTGDIPAVERVKMPAKDIVIHFTGAAAIPAGIQTPLHVDRRTMTLTKIVLIFSDVGGGEGESVGEDRAEGEEGERVNPWLNATAALVAFLIHGDITLVDSSPVLGTRGEIVAALEKAAMKRRQDNAAPNWRNDDGEEDDLARVRLLSKEEYREVVGDQMFAFDMVGLSGA</sequence>
<dbReference type="Proteomes" id="UP001233271">
    <property type="component" value="Chromosome 3"/>
</dbReference>
<keyword evidence="2" id="KW-1185">Reference proteome</keyword>
<gene>
    <name evidence="1" type="ORF">CcaverHIS019_0309650</name>
</gene>
<dbReference type="GeneID" id="85494765"/>
<proteinExistence type="predicted"/>
<evidence type="ECO:0000313" key="2">
    <source>
        <dbReference type="Proteomes" id="UP001233271"/>
    </source>
</evidence>
<reference evidence="1" key="1">
    <citation type="journal article" date="2023" name="BMC Genomics">
        <title>Chromosome-level genome assemblies of Cutaneotrichosporon spp. (Trichosporonales, Basidiomycota) reveal imbalanced evolution between nucleotide sequences and chromosome synteny.</title>
        <authorList>
            <person name="Kobayashi Y."/>
            <person name="Kayamori A."/>
            <person name="Aoki K."/>
            <person name="Shiwa Y."/>
            <person name="Matsutani M."/>
            <person name="Fujita N."/>
            <person name="Sugita T."/>
            <person name="Iwasaki W."/>
            <person name="Tanaka N."/>
            <person name="Takashima M."/>
        </authorList>
    </citation>
    <scope>NUCLEOTIDE SEQUENCE</scope>
    <source>
        <strain evidence="1">HIS019</strain>
    </source>
</reference>
<dbReference type="EMBL" id="AP028214">
    <property type="protein sequence ID" value="BEI90895.1"/>
    <property type="molecule type" value="Genomic_DNA"/>
</dbReference>
<organism evidence="1 2">
    <name type="scientific">Cutaneotrichosporon cavernicola</name>
    <dbReference type="NCBI Taxonomy" id="279322"/>
    <lineage>
        <taxon>Eukaryota</taxon>
        <taxon>Fungi</taxon>
        <taxon>Dikarya</taxon>
        <taxon>Basidiomycota</taxon>
        <taxon>Agaricomycotina</taxon>
        <taxon>Tremellomycetes</taxon>
        <taxon>Trichosporonales</taxon>
        <taxon>Trichosporonaceae</taxon>
        <taxon>Cutaneotrichosporon</taxon>
    </lineage>
</organism>
<dbReference type="AlphaFoldDB" id="A0AA48IAK9"/>
<name>A0AA48IAK9_9TREE</name>
<dbReference type="RefSeq" id="XP_060456160.1">
    <property type="nucleotide sequence ID" value="XM_060599470.1"/>
</dbReference>
<protein>
    <submittedName>
        <fullName evidence="1">Uncharacterized protein</fullName>
    </submittedName>
</protein>
<evidence type="ECO:0000313" key="1">
    <source>
        <dbReference type="EMBL" id="BEI90895.1"/>
    </source>
</evidence>
<accession>A0AA48IAK9</accession>
<dbReference type="KEGG" id="ccac:CcaHIS019_0309650"/>